<name>A0A1H3B2J4_HALVA</name>
<feature type="transmembrane region" description="Helical" evidence="1">
    <location>
        <begin position="437"/>
        <end position="455"/>
    </location>
</feature>
<evidence type="ECO:0000313" key="2">
    <source>
        <dbReference type="EMBL" id="SDX36220.1"/>
    </source>
</evidence>
<feature type="transmembrane region" description="Helical" evidence="1">
    <location>
        <begin position="411"/>
        <end position="431"/>
    </location>
</feature>
<organism evidence="2 3">
    <name type="scientific">Haloarcula vallismortis</name>
    <name type="common">Halobacterium vallismortis</name>
    <dbReference type="NCBI Taxonomy" id="28442"/>
    <lineage>
        <taxon>Archaea</taxon>
        <taxon>Methanobacteriati</taxon>
        <taxon>Methanobacteriota</taxon>
        <taxon>Stenosarchaea group</taxon>
        <taxon>Halobacteria</taxon>
        <taxon>Halobacteriales</taxon>
        <taxon>Haloarculaceae</taxon>
        <taxon>Haloarcula</taxon>
    </lineage>
</organism>
<evidence type="ECO:0000313" key="3">
    <source>
        <dbReference type="Proteomes" id="UP000182573"/>
    </source>
</evidence>
<proteinExistence type="predicted"/>
<gene>
    <name evidence="2" type="ORF">SAMN05443574_13614</name>
</gene>
<keyword evidence="1" id="KW-0472">Membrane</keyword>
<dbReference type="AlphaFoldDB" id="A0A1H3B2J4"/>
<keyword evidence="1" id="KW-0812">Transmembrane</keyword>
<reference evidence="2 3" key="1">
    <citation type="submission" date="2016-10" db="EMBL/GenBank/DDBJ databases">
        <authorList>
            <person name="de Groot N.N."/>
        </authorList>
    </citation>
    <scope>NUCLEOTIDE SEQUENCE [LARGE SCALE GENOMIC DNA]</scope>
    <source>
        <strain evidence="2 3">DSM 3756</strain>
    </source>
</reference>
<dbReference type="EMBL" id="FNOF01000036">
    <property type="protein sequence ID" value="SDX36220.1"/>
    <property type="molecule type" value="Genomic_DNA"/>
</dbReference>
<accession>A0A1H3B2J4</accession>
<keyword evidence="1" id="KW-1133">Transmembrane helix</keyword>
<protein>
    <submittedName>
        <fullName evidence="2">Uncharacterized protein</fullName>
    </submittedName>
</protein>
<dbReference type="RefSeq" id="WP_004515890.1">
    <property type="nucleotide sequence ID" value="NZ_FNOF01000036.1"/>
</dbReference>
<sequence length="464" mass="53019">MGEKRPDGFDWQSCIEGVGVIEFFQLDNQENFIEAINPYLPEDNKIHGYHPRETHARVPFQLRDLRREVSFPGIEETLFNSVQLQIAVDTNDLARVLFFGDIDTERFVAERSERYEDSGHELRLQNHGLEALRDAQTKLSQFLRDDVNAGFFTNSVEPWAKGTREERDHPGIWFYDFSEAEPSTLDEFQQKCQDQTPFIGLGKENHVEQGFTPYANSRCVVHGDGREYWATQLGSFPFRYFLLRFQEQDRSDLPFDLESPDSGIPDDVTRGYVPLARSYAHLFWSIASYDALESLAPEAQFESGDIQDVLSNMSDREKADLLSDLYEGSRLVDEFWHSRQEQFSSIKTMRTEDGGYAEREDAVTKPLLEAAEDIEALSEDQVSRFSNRYQRLIDRVQTHIETNVGIVGKKLSLVLFVLTVANVVAQFPAILSNEYSNAILAAFGVLAVLALLLIFPPGELRSLQ</sequence>
<evidence type="ECO:0000256" key="1">
    <source>
        <dbReference type="SAM" id="Phobius"/>
    </source>
</evidence>
<dbReference type="Proteomes" id="UP000182573">
    <property type="component" value="Unassembled WGS sequence"/>
</dbReference>